<dbReference type="Gene3D" id="1.20.1250.20">
    <property type="entry name" value="MFS general substrate transporter like domains"/>
    <property type="match status" value="2"/>
</dbReference>
<dbReference type="InterPro" id="IPR011701">
    <property type="entry name" value="MFS"/>
</dbReference>
<proteinExistence type="predicted"/>
<dbReference type="GO" id="GO:0005886">
    <property type="term" value="C:plasma membrane"/>
    <property type="evidence" value="ECO:0007669"/>
    <property type="project" value="UniProtKB-SubCell"/>
</dbReference>
<evidence type="ECO:0000313" key="9">
    <source>
        <dbReference type="Proteomes" id="UP000198928"/>
    </source>
</evidence>
<dbReference type="SUPFAM" id="SSF103473">
    <property type="entry name" value="MFS general substrate transporter"/>
    <property type="match status" value="1"/>
</dbReference>
<dbReference type="AlphaFoldDB" id="A0A1I4FGK0"/>
<protein>
    <submittedName>
        <fullName evidence="8">Predicted arabinose efflux permease, MFS family</fullName>
    </submittedName>
</protein>
<evidence type="ECO:0000256" key="6">
    <source>
        <dbReference type="SAM" id="Phobius"/>
    </source>
</evidence>
<comment type="subcellular location">
    <subcellularLocation>
        <location evidence="1">Cell membrane</location>
        <topology evidence="1">Multi-pass membrane protein</topology>
    </subcellularLocation>
</comment>
<feature type="transmembrane region" description="Helical" evidence="6">
    <location>
        <begin position="110"/>
        <end position="127"/>
    </location>
</feature>
<dbReference type="CDD" id="cd17355">
    <property type="entry name" value="MFS_YcxA_like"/>
    <property type="match status" value="1"/>
</dbReference>
<dbReference type="EMBL" id="FOSG01000014">
    <property type="protein sequence ID" value="SFL16420.1"/>
    <property type="molecule type" value="Genomic_DNA"/>
</dbReference>
<name>A0A1I4FGK0_9ACTN</name>
<dbReference type="PANTHER" id="PTHR11360:SF284">
    <property type="entry name" value="EG:103B4.3 PROTEIN-RELATED"/>
    <property type="match status" value="1"/>
</dbReference>
<feature type="transmembrane region" description="Helical" evidence="6">
    <location>
        <begin position="200"/>
        <end position="219"/>
    </location>
</feature>
<evidence type="ECO:0000256" key="4">
    <source>
        <dbReference type="ARBA" id="ARBA00023136"/>
    </source>
</evidence>
<feature type="domain" description="Major facilitator superfamily (MFS) profile" evidence="7">
    <location>
        <begin position="43"/>
        <end position="447"/>
    </location>
</feature>
<dbReference type="InterPro" id="IPR020846">
    <property type="entry name" value="MFS_dom"/>
</dbReference>
<keyword evidence="2 6" id="KW-0812">Transmembrane</keyword>
<keyword evidence="9" id="KW-1185">Reference proteome</keyword>
<evidence type="ECO:0000256" key="3">
    <source>
        <dbReference type="ARBA" id="ARBA00022989"/>
    </source>
</evidence>
<dbReference type="Proteomes" id="UP000198928">
    <property type="component" value="Unassembled WGS sequence"/>
</dbReference>
<feature type="transmembrane region" description="Helical" evidence="6">
    <location>
        <begin position="263"/>
        <end position="285"/>
    </location>
</feature>
<feature type="transmembrane region" description="Helical" evidence="6">
    <location>
        <begin position="354"/>
        <end position="380"/>
    </location>
</feature>
<evidence type="ECO:0000259" key="7">
    <source>
        <dbReference type="PROSITE" id="PS50850"/>
    </source>
</evidence>
<keyword evidence="3 6" id="KW-1133">Transmembrane helix</keyword>
<feature type="transmembrane region" description="Helical" evidence="6">
    <location>
        <begin position="168"/>
        <end position="188"/>
    </location>
</feature>
<keyword evidence="4 6" id="KW-0472">Membrane</keyword>
<feature type="transmembrane region" description="Helical" evidence="6">
    <location>
        <begin position="133"/>
        <end position="156"/>
    </location>
</feature>
<feature type="transmembrane region" description="Helical" evidence="6">
    <location>
        <begin position="82"/>
        <end position="103"/>
    </location>
</feature>
<evidence type="ECO:0000256" key="1">
    <source>
        <dbReference type="ARBA" id="ARBA00004651"/>
    </source>
</evidence>
<feature type="transmembrane region" description="Helical" evidence="6">
    <location>
        <begin position="328"/>
        <end position="348"/>
    </location>
</feature>
<accession>A0A1I4FGK0</accession>
<dbReference type="Pfam" id="PF07690">
    <property type="entry name" value="MFS_1"/>
    <property type="match status" value="1"/>
</dbReference>
<organism evidence="8 9">
    <name type="scientific">Streptomyces pini</name>
    <dbReference type="NCBI Taxonomy" id="1520580"/>
    <lineage>
        <taxon>Bacteria</taxon>
        <taxon>Bacillati</taxon>
        <taxon>Actinomycetota</taxon>
        <taxon>Actinomycetes</taxon>
        <taxon>Kitasatosporales</taxon>
        <taxon>Streptomycetaceae</taxon>
        <taxon>Streptomyces</taxon>
    </lineage>
</organism>
<feature type="compositionally biased region" description="Polar residues" evidence="5">
    <location>
        <begin position="1"/>
        <end position="16"/>
    </location>
</feature>
<feature type="region of interest" description="Disordered" evidence="5">
    <location>
        <begin position="1"/>
        <end position="33"/>
    </location>
</feature>
<dbReference type="InterPro" id="IPR050327">
    <property type="entry name" value="Proton-linked_MCT"/>
</dbReference>
<dbReference type="GO" id="GO:0022857">
    <property type="term" value="F:transmembrane transporter activity"/>
    <property type="evidence" value="ECO:0007669"/>
    <property type="project" value="InterPro"/>
</dbReference>
<evidence type="ECO:0000313" key="8">
    <source>
        <dbReference type="EMBL" id="SFL16420.1"/>
    </source>
</evidence>
<feature type="transmembrane region" description="Helical" evidence="6">
    <location>
        <begin position="423"/>
        <end position="443"/>
    </location>
</feature>
<gene>
    <name evidence="8" type="ORF">SAMN05192584_11413</name>
</gene>
<feature type="transmembrane region" description="Helical" evidence="6">
    <location>
        <begin position="41"/>
        <end position="62"/>
    </location>
</feature>
<dbReference type="PANTHER" id="PTHR11360">
    <property type="entry name" value="MONOCARBOXYLATE TRANSPORTER"/>
    <property type="match status" value="1"/>
</dbReference>
<sequence>MGLTGSNSIEGMTHTIRTTDTEDARTAQAPSAPRGRRVHRAWWVAAVAAPAVMGAGAFATMPGLLVEPLHRDPGWSRGSIGLALWVNMAASGLVAPFATALMGRFGLRRVAAAALAAVAAGALLTTVMTQPWQLALCWGLLVGLGCGSVAMGFAAVVVERWFTARRGLVTGLLTAASVFGQFVFMPLLSWSIERYQWRPTTVTVALVALALVPLAGLLLRDHPADLGMRPYGAREYVPRPRPTPGAARHALRVLRSAARTRPFWLLAGTFAICGASTNGIMWSGFVPAAHDHGMPPTVAASLLALIGVFNVAGTVVSGWLTDRHDPRLLLALYYGMRGVSLLLLPYLLGPEAHWPLIVFVVFFGLLDVATVPPTIALTAVREIYGEGGGAIVFGWTLAFHQLGAGVMAFAGGALRDALGSYDAAWIVSGALCAVAAVLAPAIGKPGRAPRPVRRAGPRP</sequence>
<evidence type="ECO:0000256" key="5">
    <source>
        <dbReference type="SAM" id="MobiDB-lite"/>
    </source>
</evidence>
<feature type="transmembrane region" description="Helical" evidence="6">
    <location>
        <begin position="392"/>
        <end position="411"/>
    </location>
</feature>
<dbReference type="PROSITE" id="PS50850">
    <property type="entry name" value="MFS"/>
    <property type="match status" value="1"/>
</dbReference>
<dbReference type="InterPro" id="IPR036259">
    <property type="entry name" value="MFS_trans_sf"/>
</dbReference>
<evidence type="ECO:0000256" key="2">
    <source>
        <dbReference type="ARBA" id="ARBA00022692"/>
    </source>
</evidence>
<feature type="transmembrane region" description="Helical" evidence="6">
    <location>
        <begin position="297"/>
        <end position="321"/>
    </location>
</feature>
<reference evidence="9" key="1">
    <citation type="submission" date="2016-10" db="EMBL/GenBank/DDBJ databases">
        <authorList>
            <person name="Varghese N."/>
            <person name="Submissions S."/>
        </authorList>
    </citation>
    <scope>NUCLEOTIDE SEQUENCE [LARGE SCALE GENOMIC DNA]</scope>
    <source>
        <strain evidence="9">PL19</strain>
    </source>
</reference>